<reference evidence="1" key="1">
    <citation type="submission" date="2023-04" db="EMBL/GenBank/DDBJ databases">
        <title>Draft Genome sequencing of Naganishia species isolated from polar environments using Oxford Nanopore Technology.</title>
        <authorList>
            <person name="Leo P."/>
            <person name="Venkateswaran K."/>
        </authorList>
    </citation>
    <scope>NUCLEOTIDE SEQUENCE</scope>
    <source>
        <strain evidence="1">MNA-CCFEE 5262</strain>
    </source>
</reference>
<dbReference type="Proteomes" id="UP001230649">
    <property type="component" value="Unassembled WGS sequence"/>
</dbReference>
<protein>
    <submittedName>
        <fullName evidence="1">Uncharacterized protein</fullName>
    </submittedName>
</protein>
<sequence>MSITDETRDLQRYTEKCAQRAAITADRNHQRDAEARRGTMSRGSDDDMEITGSRKNGKAARSLVLANLKSKRKKRDIVSNEPLEVHDSDSDDLANGEQAHRGTPSQAVVVDSPSPIKKKRAPKKNAASRIKSNEFILDEVDDDDEPRAKRREQEVPEEDENMYDQSFINDGSSDVHAMSPQAKQSSKSTSKGKEKAKAKSKSTTSTTTKRKKQIRVDEPFDHDDPALHPLPDDAEDDDFVPDSADEAILPPPPRSTRKGKQKQQAVEEVEEESVVPVYPMDVAYSDGPDDEGEHTETDAPGPSTKKKPRNPRVAALGDGQGDDTTTGNEFDEYGFTDDDLVDLTEEDPIDMGVIDVDLYDDAPSQRFRDFEADYGQVKNEPGADGNGNDNADEFDDLAFDQSFMDNLQDFDYQDPGPDMQDDAAAAGPATTYTRPAMGVDYDDVESEDDDDAERFIPISELSEADRDFFLNHWRRSATEATGLVGSEKQLAEAREQSARGPSNARGRGRGGRGGGGGKWRGGRSNWRGRR</sequence>
<evidence type="ECO:0000313" key="1">
    <source>
        <dbReference type="EMBL" id="KAJ9107988.1"/>
    </source>
</evidence>
<organism evidence="1 2">
    <name type="scientific">Naganishia adeliensis</name>
    <dbReference type="NCBI Taxonomy" id="92952"/>
    <lineage>
        <taxon>Eukaryota</taxon>
        <taxon>Fungi</taxon>
        <taxon>Dikarya</taxon>
        <taxon>Basidiomycota</taxon>
        <taxon>Agaricomycotina</taxon>
        <taxon>Tremellomycetes</taxon>
        <taxon>Filobasidiales</taxon>
        <taxon>Filobasidiaceae</taxon>
        <taxon>Naganishia</taxon>
    </lineage>
</organism>
<accession>A0ACC2W994</accession>
<dbReference type="EMBL" id="JASBWS010000035">
    <property type="protein sequence ID" value="KAJ9107988.1"/>
    <property type="molecule type" value="Genomic_DNA"/>
</dbReference>
<proteinExistence type="predicted"/>
<name>A0ACC2W994_9TREE</name>
<comment type="caution">
    <text evidence="1">The sequence shown here is derived from an EMBL/GenBank/DDBJ whole genome shotgun (WGS) entry which is preliminary data.</text>
</comment>
<evidence type="ECO:0000313" key="2">
    <source>
        <dbReference type="Proteomes" id="UP001230649"/>
    </source>
</evidence>
<gene>
    <name evidence="1" type="ORF">QFC20_003674</name>
</gene>
<keyword evidence="2" id="KW-1185">Reference proteome</keyword>